<dbReference type="EMBL" id="JBANRG010000017">
    <property type="protein sequence ID" value="KAK7458839.1"/>
    <property type="molecule type" value="Genomic_DNA"/>
</dbReference>
<evidence type="ECO:0000256" key="4">
    <source>
        <dbReference type="ARBA" id="ARBA00022912"/>
    </source>
</evidence>
<dbReference type="InterPro" id="IPR000387">
    <property type="entry name" value="Tyr_Pase_dom"/>
</dbReference>
<dbReference type="SUPFAM" id="SSF52799">
    <property type="entry name" value="(Phosphotyrosine protein) phosphatases II"/>
    <property type="match status" value="1"/>
</dbReference>
<dbReference type="InterPro" id="IPR000340">
    <property type="entry name" value="Dual-sp_phosphatase_cat-dom"/>
</dbReference>
<comment type="caution">
    <text evidence="7">The sequence shown here is derived from an EMBL/GenBank/DDBJ whole genome shotgun (WGS) entry which is preliminary data.</text>
</comment>
<gene>
    <name evidence="7" type="ORF">VKT23_009849</name>
</gene>
<dbReference type="PANTHER" id="PTHR10159:SF519">
    <property type="entry name" value="DUAL SPECIFICITY PROTEIN PHOSPHATASE MPK3"/>
    <property type="match status" value="1"/>
</dbReference>
<proteinExistence type="inferred from homology"/>
<dbReference type="Gene3D" id="3.90.190.10">
    <property type="entry name" value="Protein tyrosine phosphatase superfamily"/>
    <property type="match status" value="1"/>
</dbReference>
<dbReference type="InterPro" id="IPR020422">
    <property type="entry name" value="TYR_PHOSPHATASE_DUAL_dom"/>
</dbReference>
<accession>A0ABR1JFX6</accession>
<reference evidence="7 8" key="1">
    <citation type="submission" date="2024-01" db="EMBL/GenBank/DDBJ databases">
        <title>A draft genome for the cacao thread blight pathogen Marasmiellus scandens.</title>
        <authorList>
            <person name="Baruah I.K."/>
            <person name="Leung J."/>
            <person name="Bukari Y."/>
            <person name="Amoako-Attah I."/>
            <person name="Meinhardt L.W."/>
            <person name="Bailey B.A."/>
            <person name="Cohen S.P."/>
        </authorList>
    </citation>
    <scope>NUCLEOTIDE SEQUENCE [LARGE SCALE GENOMIC DNA]</scope>
    <source>
        <strain evidence="7 8">GH-19</strain>
    </source>
</reference>
<dbReference type="PROSITE" id="PS50054">
    <property type="entry name" value="TYR_PHOSPHATASE_DUAL"/>
    <property type="match status" value="1"/>
</dbReference>
<evidence type="ECO:0000313" key="8">
    <source>
        <dbReference type="Proteomes" id="UP001498398"/>
    </source>
</evidence>
<keyword evidence="8" id="KW-1185">Reference proteome</keyword>
<name>A0ABR1JFX6_9AGAR</name>
<evidence type="ECO:0000259" key="6">
    <source>
        <dbReference type="PROSITE" id="PS50056"/>
    </source>
</evidence>
<evidence type="ECO:0000256" key="1">
    <source>
        <dbReference type="ARBA" id="ARBA00008601"/>
    </source>
</evidence>
<organism evidence="7 8">
    <name type="scientific">Marasmiellus scandens</name>
    <dbReference type="NCBI Taxonomy" id="2682957"/>
    <lineage>
        <taxon>Eukaryota</taxon>
        <taxon>Fungi</taxon>
        <taxon>Dikarya</taxon>
        <taxon>Basidiomycota</taxon>
        <taxon>Agaricomycotina</taxon>
        <taxon>Agaricomycetes</taxon>
        <taxon>Agaricomycetidae</taxon>
        <taxon>Agaricales</taxon>
        <taxon>Marasmiineae</taxon>
        <taxon>Omphalotaceae</taxon>
        <taxon>Marasmiellus</taxon>
    </lineage>
</organism>
<protein>
    <recommendedName>
        <fullName evidence="2">protein-tyrosine-phosphatase</fullName>
        <ecNumber evidence="2">3.1.3.48</ecNumber>
    </recommendedName>
</protein>
<dbReference type="Proteomes" id="UP001498398">
    <property type="component" value="Unassembled WGS sequence"/>
</dbReference>
<keyword evidence="3" id="KW-0378">Hydrolase</keyword>
<dbReference type="Pfam" id="PF00782">
    <property type="entry name" value="DSPc"/>
    <property type="match status" value="1"/>
</dbReference>
<evidence type="ECO:0000256" key="2">
    <source>
        <dbReference type="ARBA" id="ARBA00013064"/>
    </source>
</evidence>
<dbReference type="PANTHER" id="PTHR10159">
    <property type="entry name" value="DUAL SPECIFICITY PROTEIN PHOSPHATASE"/>
    <property type="match status" value="1"/>
</dbReference>
<sequence>MIRFDNVPPEIMQAMCTPMHQVLPSTPITVPSRSSPSSMITIASGALYIGSISAVHDVDLLRSHNVSHLVQVLDAPWLPPLGEKEGFTTFKINILDATSADLKPHLEEACSSIDRALREGRSVLVHCQQGISRSAAVVIAYLIRNHGMSYDTAYAHVLRKRACIKPNSGFVNALREWESTWRRPVLGQRRFTS</sequence>
<dbReference type="EC" id="3.1.3.48" evidence="2"/>
<evidence type="ECO:0000256" key="3">
    <source>
        <dbReference type="ARBA" id="ARBA00022801"/>
    </source>
</evidence>
<evidence type="ECO:0000313" key="7">
    <source>
        <dbReference type="EMBL" id="KAK7458839.1"/>
    </source>
</evidence>
<dbReference type="PROSITE" id="PS00383">
    <property type="entry name" value="TYR_PHOSPHATASE_1"/>
    <property type="match status" value="1"/>
</dbReference>
<dbReference type="SMART" id="SM00195">
    <property type="entry name" value="DSPc"/>
    <property type="match status" value="1"/>
</dbReference>
<feature type="domain" description="Tyrosine-protein phosphatase" evidence="5">
    <location>
        <begin position="35"/>
        <end position="183"/>
    </location>
</feature>
<evidence type="ECO:0000259" key="5">
    <source>
        <dbReference type="PROSITE" id="PS50054"/>
    </source>
</evidence>
<dbReference type="CDD" id="cd14498">
    <property type="entry name" value="DSP"/>
    <property type="match status" value="1"/>
</dbReference>
<feature type="domain" description="Tyrosine specific protein phosphatases" evidence="6">
    <location>
        <begin position="104"/>
        <end position="161"/>
    </location>
</feature>
<keyword evidence="4" id="KW-0904">Protein phosphatase</keyword>
<dbReference type="PROSITE" id="PS50056">
    <property type="entry name" value="TYR_PHOSPHATASE_2"/>
    <property type="match status" value="1"/>
</dbReference>
<dbReference type="InterPro" id="IPR029021">
    <property type="entry name" value="Prot-tyrosine_phosphatase-like"/>
</dbReference>
<dbReference type="InterPro" id="IPR016130">
    <property type="entry name" value="Tyr_Pase_AS"/>
</dbReference>
<comment type="similarity">
    <text evidence="1">Belongs to the protein-tyrosine phosphatase family. Non-receptor class dual specificity subfamily.</text>
</comment>